<feature type="region of interest" description="Disordered" evidence="1">
    <location>
        <begin position="111"/>
        <end position="130"/>
    </location>
</feature>
<protein>
    <submittedName>
        <fullName evidence="3">Uncharacterized protein</fullName>
    </submittedName>
</protein>
<evidence type="ECO:0000313" key="3">
    <source>
        <dbReference type="EMBL" id="ETS75359.1"/>
    </source>
</evidence>
<dbReference type="HOGENOM" id="CLU_969818_0_0_1"/>
<dbReference type="PANTHER" id="PTHR35896">
    <property type="entry name" value="IG-LIKE DOMAIN-CONTAINING PROTEIN"/>
    <property type="match status" value="1"/>
</dbReference>
<keyword evidence="2" id="KW-0472">Membrane</keyword>
<dbReference type="Proteomes" id="UP000030651">
    <property type="component" value="Unassembled WGS sequence"/>
</dbReference>
<feature type="transmembrane region" description="Helical" evidence="2">
    <location>
        <begin position="48"/>
        <end position="74"/>
    </location>
</feature>
<dbReference type="InParanoid" id="W3WNJ6"/>
<gene>
    <name evidence="3" type="ORF">PFICI_12303</name>
</gene>
<dbReference type="OrthoDB" id="3501153at2759"/>
<organism evidence="3 4">
    <name type="scientific">Pestalotiopsis fici (strain W106-1 / CGMCC3.15140)</name>
    <dbReference type="NCBI Taxonomy" id="1229662"/>
    <lineage>
        <taxon>Eukaryota</taxon>
        <taxon>Fungi</taxon>
        <taxon>Dikarya</taxon>
        <taxon>Ascomycota</taxon>
        <taxon>Pezizomycotina</taxon>
        <taxon>Sordariomycetes</taxon>
        <taxon>Xylariomycetidae</taxon>
        <taxon>Amphisphaeriales</taxon>
        <taxon>Sporocadaceae</taxon>
        <taxon>Pestalotiopsis</taxon>
    </lineage>
</organism>
<sequence>MISSRPSNDKYEKVLANDPELESNSQRTEDEDESILPKWDQGYRKRSLAAMVWLCMRVALIVASIIAWGSSLWLTHLATLELQKARALIPHSAITTAQATKTLTVTAKLSAPTHTDQKTDSHESTGHRITNPHHDSLNTMFIPGGQLPVAGYGLAYNTYYCNGWSDPEGARARGCVLDPSQGGWVHELCHDPELRAEWLRLPDFGWWLDAHRTQPIAQERVWAADVPGGVHTELFTPQAFHIEHCKFVMRLRVKHTTRRNRGLGYLPLDPGHMYHCLHIMTDDGSDPTTLTKVVLGEFGGGTSGFGLGGECYMPIL</sequence>
<dbReference type="PANTHER" id="PTHR35896:SF3">
    <property type="entry name" value="MAJOR FACILITATOR SUPERFAMILY TRANSPORTER"/>
    <property type="match status" value="1"/>
</dbReference>
<evidence type="ECO:0000256" key="1">
    <source>
        <dbReference type="SAM" id="MobiDB-lite"/>
    </source>
</evidence>
<dbReference type="RefSeq" id="XP_007839075.1">
    <property type="nucleotide sequence ID" value="XM_007840884.1"/>
</dbReference>
<dbReference type="GeneID" id="19277316"/>
<name>W3WNJ6_PESFW</name>
<keyword evidence="2" id="KW-0812">Transmembrane</keyword>
<dbReference type="EMBL" id="KI912118">
    <property type="protein sequence ID" value="ETS75359.1"/>
    <property type="molecule type" value="Genomic_DNA"/>
</dbReference>
<evidence type="ECO:0000313" key="4">
    <source>
        <dbReference type="Proteomes" id="UP000030651"/>
    </source>
</evidence>
<reference evidence="4" key="1">
    <citation type="journal article" date="2015" name="BMC Genomics">
        <title>Genomic and transcriptomic analysis of the endophytic fungus Pestalotiopsis fici reveals its lifestyle and high potential for synthesis of natural products.</title>
        <authorList>
            <person name="Wang X."/>
            <person name="Zhang X."/>
            <person name="Liu L."/>
            <person name="Xiang M."/>
            <person name="Wang W."/>
            <person name="Sun X."/>
            <person name="Che Y."/>
            <person name="Guo L."/>
            <person name="Liu G."/>
            <person name="Guo L."/>
            <person name="Wang C."/>
            <person name="Yin W.B."/>
            <person name="Stadler M."/>
            <person name="Zhang X."/>
            <person name="Liu X."/>
        </authorList>
    </citation>
    <scope>NUCLEOTIDE SEQUENCE [LARGE SCALE GENOMIC DNA]</scope>
    <source>
        <strain evidence="4">W106-1 / CGMCC3.15140</strain>
    </source>
</reference>
<keyword evidence="4" id="KW-1185">Reference proteome</keyword>
<dbReference type="AlphaFoldDB" id="W3WNJ6"/>
<accession>W3WNJ6</accession>
<keyword evidence="2" id="KW-1133">Transmembrane helix</keyword>
<feature type="compositionally biased region" description="Basic and acidic residues" evidence="1">
    <location>
        <begin position="115"/>
        <end position="130"/>
    </location>
</feature>
<feature type="region of interest" description="Disordered" evidence="1">
    <location>
        <begin position="1"/>
        <end position="33"/>
    </location>
</feature>
<evidence type="ECO:0000256" key="2">
    <source>
        <dbReference type="SAM" id="Phobius"/>
    </source>
</evidence>
<dbReference type="KEGG" id="pfy:PFICI_12303"/>
<dbReference type="InterPro" id="IPR053008">
    <property type="entry name" value="Phomopsin_biosynth_assoc"/>
</dbReference>
<dbReference type="eggNOG" id="ENOG502TBU9">
    <property type="taxonomic scope" value="Eukaryota"/>
</dbReference>
<proteinExistence type="predicted"/>